<organism evidence="2 3">
    <name type="scientific">Gnathostoma spinigerum</name>
    <dbReference type="NCBI Taxonomy" id="75299"/>
    <lineage>
        <taxon>Eukaryota</taxon>
        <taxon>Metazoa</taxon>
        <taxon>Ecdysozoa</taxon>
        <taxon>Nematoda</taxon>
        <taxon>Chromadorea</taxon>
        <taxon>Rhabditida</taxon>
        <taxon>Spirurina</taxon>
        <taxon>Gnathostomatomorpha</taxon>
        <taxon>Gnathostomatoidea</taxon>
        <taxon>Gnathostomatidae</taxon>
        <taxon>Gnathostoma</taxon>
    </lineage>
</organism>
<comment type="caution">
    <text evidence="2">The sequence shown here is derived from an EMBL/GenBank/DDBJ whole genome shotgun (WGS) entry which is preliminary data.</text>
</comment>
<dbReference type="AlphaFoldDB" id="A0ABD6EKT3"/>
<feature type="active site" evidence="1">
    <location>
        <position position="197"/>
    </location>
</feature>
<dbReference type="Proteomes" id="UP001608902">
    <property type="component" value="Unassembled WGS sequence"/>
</dbReference>
<keyword evidence="1" id="KW-0496">Mitochondrion</keyword>
<feature type="active site" evidence="1">
    <location>
        <position position="195"/>
    </location>
</feature>
<accession>A0ABD6EKT3</accession>
<protein>
    <recommendedName>
        <fullName evidence="1">Mitochondrial genome maintenance exonuclease 1</fullName>
        <ecNumber evidence="1">3.1.-.-</ecNumber>
    </recommendedName>
</protein>
<dbReference type="GO" id="GO:0043504">
    <property type="term" value="P:mitochondrial DNA repair"/>
    <property type="evidence" value="ECO:0007669"/>
    <property type="project" value="UniProtKB-UniRule"/>
</dbReference>
<keyword evidence="3" id="KW-1185">Reference proteome</keyword>
<dbReference type="PANTHER" id="PTHR31340">
    <property type="entry name" value="MITOCHONDRIAL GENOME MAINTENANCE EXONUCLEASE 1"/>
    <property type="match status" value="1"/>
</dbReference>
<dbReference type="EMBL" id="JBGFUD010005769">
    <property type="protein sequence ID" value="MFH4980588.1"/>
    <property type="molecule type" value="Genomic_DNA"/>
</dbReference>
<name>A0ABD6EKT3_9BILA</name>
<dbReference type="GO" id="GO:0005739">
    <property type="term" value="C:mitochondrion"/>
    <property type="evidence" value="ECO:0007669"/>
    <property type="project" value="UniProtKB-SubCell"/>
</dbReference>
<keyword evidence="1" id="KW-0269">Exonuclease</keyword>
<dbReference type="HAMAP" id="MF_03030">
    <property type="entry name" value="MGME1"/>
    <property type="match status" value="1"/>
</dbReference>
<evidence type="ECO:0000313" key="2">
    <source>
        <dbReference type="EMBL" id="MFH4980588.1"/>
    </source>
</evidence>
<evidence type="ECO:0000256" key="1">
    <source>
        <dbReference type="HAMAP-Rule" id="MF_03030"/>
    </source>
</evidence>
<comment type="similarity">
    <text evidence="1">Belongs to the MGME1 family.</text>
</comment>
<sequence length="300" mass="33902">MVLKVLAPKTVLYGTKITPSLVKDIIGSLPSEAGNLDELVENWSNESSLSSNVRWSPEIKHHGRYPSVSLVLGCTQSQRQLYFWQLRMIKQQGGVAAFRKYMNTRLTHGKNLHHCVNSILLDIRKNGTLTLSDDEIIKDLPQPVAGYVHSVLPFLRTLKGDRTMKMETAVCHHKLGYAGRFDALVPYRDSLHLIDWKSSTPGSSKQQCSDISSLYNDPIQVAAYIGALNSDPVFHDYPAVKLGSIVVANEDGSDCTVFDMDERTVEEYWRKWVICLSQFWTELEIRPVNRGVISFVENFD</sequence>
<keyword evidence="1" id="KW-0540">Nuclease</keyword>
<keyword evidence="1" id="KW-0378">Hydrolase</keyword>
<evidence type="ECO:0000313" key="3">
    <source>
        <dbReference type="Proteomes" id="UP001608902"/>
    </source>
</evidence>
<reference evidence="2 3" key="1">
    <citation type="submission" date="2024-08" db="EMBL/GenBank/DDBJ databases">
        <title>Gnathostoma spinigerum genome.</title>
        <authorList>
            <person name="Gonzalez-Bertolin B."/>
            <person name="Monzon S."/>
            <person name="Zaballos A."/>
            <person name="Jimenez P."/>
            <person name="Dekumyoy P."/>
            <person name="Varona S."/>
            <person name="Cuesta I."/>
            <person name="Sumanam S."/>
            <person name="Adisakwattana P."/>
            <person name="Gasser R.B."/>
            <person name="Hernandez-Gonzalez A."/>
            <person name="Young N.D."/>
            <person name="Perteguer M.J."/>
        </authorList>
    </citation>
    <scope>NUCLEOTIDE SEQUENCE [LARGE SCALE GENOMIC DNA]</scope>
    <source>
        <strain evidence="2">AL3</strain>
        <tissue evidence="2">Liver</tissue>
    </source>
</reference>
<dbReference type="PANTHER" id="PTHR31340:SF3">
    <property type="entry name" value="MITOCHONDRIAL GENOME MAINTENANCE EXONUCLEASE 1"/>
    <property type="match status" value="1"/>
</dbReference>
<feature type="active site" evidence="1">
    <location>
        <position position="182"/>
    </location>
</feature>
<dbReference type="EC" id="3.1.-.-" evidence="1"/>
<proteinExistence type="inferred from homology"/>
<comment type="function">
    <text evidence="1">Metal-dependent single-stranded DNA (ssDNA) exonuclease involved in mitochondrial genome maintenance.</text>
</comment>
<dbReference type="GO" id="GO:0008297">
    <property type="term" value="F:single-stranded DNA exodeoxyribonuclease activity"/>
    <property type="evidence" value="ECO:0007669"/>
    <property type="project" value="UniProtKB-UniRule"/>
</dbReference>
<gene>
    <name evidence="2" type="ORF">AB6A40_007297</name>
</gene>
<comment type="subcellular location">
    <subcellularLocation>
        <location evidence="1">Mitochondrion</location>
    </subcellularLocation>
</comment>